<dbReference type="SUPFAM" id="SSF51735">
    <property type="entry name" value="NAD(P)-binding Rossmann-fold domains"/>
    <property type="match status" value="1"/>
</dbReference>
<evidence type="ECO:0000256" key="1">
    <source>
        <dbReference type="SAM" id="SignalP"/>
    </source>
</evidence>
<evidence type="ECO:0000313" key="3">
    <source>
        <dbReference type="EMBL" id="CAD9546921.1"/>
    </source>
</evidence>
<organism evidence="3">
    <name type="scientific">Haptolina brevifila</name>
    <dbReference type="NCBI Taxonomy" id="156173"/>
    <lineage>
        <taxon>Eukaryota</taxon>
        <taxon>Haptista</taxon>
        <taxon>Haptophyta</taxon>
        <taxon>Prymnesiophyceae</taxon>
        <taxon>Prymnesiales</taxon>
        <taxon>Prymnesiaceae</taxon>
        <taxon>Haptolina</taxon>
    </lineage>
</organism>
<feature type="signal peptide" evidence="1">
    <location>
        <begin position="1"/>
        <end position="23"/>
    </location>
</feature>
<proteinExistence type="predicted"/>
<feature type="chain" id="PRO_5030843637" description="NAD(P)-binding domain-containing protein" evidence="1">
    <location>
        <begin position="24"/>
        <end position="353"/>
    </location>
</feature>
<dbReference type="InterPro" id="IPR016040">
    <property type="entry name" value="NAD(P)-bd_dom"/>
</dbReference>
<dbReference type="AlphaFoldDB" id="A0A7S2NLV3"/>
<evidence type="ECO:0000259" key="2">
    <source>
        <dbReference type="Pfam" id="PF13460"/>
    </source>
</evidence>
<feature type="domain" description="NAD(P)-binding" evidence="2">
    <location>
        <begin position="202"/>
        <end position="318"/>
    </location>
</feature>
<name>A0A7S2NLV3_9EUKA</name>
<sequence length="353" mass="37006">MAAVVLNAVQLAAFLTPSPAARATTCCLVPSRAAITPAACASPSLKGYFATKDVLLVARSSDDVAAFHEKERKRWREVYDEEYVEAPQEFYPGDRVEIVGAIAVREMEDARGMHGVVLHFEFDDGYEACQTCSTSCPLTVLLDAGSSAPPAATKRVSEPTMRAGASDRRRVLTTAVAAGGLWHVLDAVPASAADQRPVLVLGASGGTGRECVRYLLAHGRPCIAATRSGEFDAAPSTLLTIAKGDVTSAQSLGTLITPGKLSAVIYAASASRQSEAKKTSNARAVDERGVVECAKLCIASEVPRLVLVSSGGVSKPTSAVYVFLNLAANGIMDAKISGEKQSHLTVHLAPTLH</sequence>
<accession>A0A7S2NLV3</accession>
<dbReference type="Pfam" id="PF13460">
    <property type="entry name" value="NAD_binding_10"/>
    <property type="match status" value="1"/>
</dbReference>
<keyword evidence="1" id="KW-0732">Signal</keyword>
<dbReference type="EMBL" id="HBGU01079808">
    <property type="protein sequence ID" value="CAD9546921.1"/>
    <property type="molecule type" value="Transcribed_RNA"/>
</dbReference>
<dbReference type="InterPro" id="IPR036291">
    <property type="entry name" value="NAD(P)-bd_dom_sf"/>
</dbReference>
<protein>
    <recommendedName>
        <fullName evidence="2">NAD(P)-binding domain-containing protein</fullName>
    </recommendedName>
</protein>
<dbReference type="PANTHER" id="PTHR15020">
    <property type="entry name" value="FLAVIN REDUCTASE-RELATED"/>
    <property type="match status" value="1"/>
</dbReference>
<dbReference type="PANTHER" id="PTHR15020:SF11">
    <property type="entry name" value="OS06G0360300 PROTEIN"/>
    <property type="match status" value="1"/>
</dbReference>
<gene>
    <name evidence="3" type="ORF">CBRE1094_LOCUS43553</name>
</gene>
<reference evidence="3" key="1">
    <citation type="submission" date="2021-01" db="EMBL/GenBank/DDBJ databases">
        <authorList>
            <person name="Corre E."/>
            <person name="Pelletier E."/>
            <person name="Niang G."/>
            <person name="Scheremetjew M."/>
            <person name="Finn R."/>
            <person name="Kale V."/>
            <person name="Holt S."/>
            <person name="Cochrane G."/>
            <person name="Meng A."/>
            <person name="Brown T."/>
            <person name="Cohen L."/>
        </authorList>
    </citation>
    <scope>NUCLEOTIDE SEQUENCE</scope>
    <source>
        <strain evidence="3">UTEX LB 985</strain>
    </source>
</reference>
<dbReference type="Gene3D" id="3.40.50.720">
    <property type="entry name" value="NAD(P)-binding Rossmann-like Domain"/>
    <property type="match status" value="1"/>
</dbReference>